<dbReference type="AlphaFoldDB" id="A0A178HC12"/>
<proteinExistence type="predicted"/>
<evidence type="ECO:0000313" key="1">
    <source>
        <dbReference type="EMBL" id="RAV79910.1"/>
    </source>
</evidence>
<dbReference type="InterPro" id="IPR007337">
    <property type="entry name" value="RelB/DinJ"/>
</dbReference>
<comment type="caution">
    <text evidence="1">The sequence shown here is derived from an EMBL/GenBank/DDBJ whole genome shotgun (WGS) entry which is preliminary data.</text>
</comment>
<evidence type="ECO:0000313" key="2">
    <source>
        <dbReference type="Proteomes" id="UP000251923"/>
    </source>
</evidence>
<dbReference type="EMBL" id="QMHM01000006">
    <property type="protein sequence ID" value="RAV79910.1"/>
    <property type="molecule type" value="Genomic_DNA"/>
</dbReference>
<gene>
    <name evidence="1" type="ORF">DBT54_04320</name>
</gene>
<organism evidence="1 2">
    <name type="scientific">Aerococcus urinae</name>
    <dbReference type="NCBI Taxonomy" id="1376"/>
    <lineage>
        <taxon>Bacteria</taxon>
        <taxon>Bacillati</taxon>
        <taxon>Bacillota</taxon>
        <taxon>Bacilli</taxon>
        <taxon>Lactobacillales</taxon>
        <taxon>Aerococcaceae</taxon>
        <taxon>Aerococcus</taxon>
    </lineage>
</organism>
<dbReference type="InterPro" id="IPR013321">
    <property type="entry name" value="Arc_rbn_hlx_hlx"/>
</dbReference>
<dbReference type="Pfam" id="PF04221">
    <property type="entry name" value="RelB"/>
    <property type="match status" value="1"/>
</dbReference>
<accession>A0A178HC12</accession>
<reference evidence="1 2" key="1">
    <citation type="submission" date="2018-04" db="EMBL/GenBank/DDBJ databases">
        <title>Aerococcus urinae genomes.</title>
        <authorList>
            <person name="Hilt E."/>
            <person name="Gilbert N.M."/>
            <person name="Thomas-White K."/>
            <person name="Putonti C."/>
            <person name="Lewis A.L."/>
            <person name="Visck K.L."/>
            <person name="Wolfe A.J."/>
        </authorList>
    </citation>
    <scope>NUCLEOTIDE SEQUENCE [LARGE SCALE GENOMIC DNA]</scope>
    <source>
        <strain evidence="1 2">UMB7480</strain>
    </source>
</reference>
<sequence>MLLICIIIIYIMIMHIKAGDYMKNIQVRVNSHIKDKSDEIFEALGTTTNEAIKIFLSAAINEKGFPFKVKLPKNNTLEEYVNDHMLPLSDKEIDEGYFLVEGSFSKSTEFSQGVYLENVKIKGFLFEEQEDSITVAEAKIMTINGSREHIAEVADAFSGDTELVGSTMMYDSKIVEGYSKIAILDEFFVFSQYATAKTRVKLFAEYVLPYLADRDIEYVGFMNAGLWRTESAEERRAQTKALKELDIVTEKFSSENWAESVNIIEIVENL</sequence>
<dbReference type="NCBIfam" id="TIGR02384">
    <property type="entry name" value="RelB_DinJ"/>
    <property type="match status" value="1"/>
</dbReference>
<dbReference type="GO" id="GO:0006355">
    <property type="term" value="P:regulation of DNA-templated transcription"/>
    <property type="evidence" value="ECO:0007669"/>
    <property type="project" value="InterPro"/>
</dbReference>
<dbReference type="Gene3D" id="1.10.1220.10">
    <property type="entry name" value="Met repressor-like"/>
    <property type="match status" value="1"/>
</dbReference>
<dbReference type="Proteomes" id="UP000251923">
    <property type="component" value="Unassembled WGS sequence"/>
</dbReference>
<protein>
    <submittedName>
        <fullName evidence="1">Type II toxin-antitoxin system RelB/DinJ family antitoxin</fullName>
    </submittedName>
</protein>
<name>A0A178HC12_9LACT</name>